<name>A0ABS4WJK4_9MICC</name>
<evidence type="ECO:0000256" key="1">
    <source>
        <dbReference type="SAM" id="Phobius"/>
    </source>
</evidence>
<sequence>MRTAIVFSAVLALLVLFQLALAFGAPWGRFAWGGRHPDSLPLPLRIASAFSVLVYGFIALLALDRAGAIELFPAGFSRVGIWVVFAYLALGVAMNAISRSRPERYSMTPVAVVLAVLALLIALSPAPERAFAGMVLDNGSGPVYCTTVMESYPPQCGHDSPAVLGWDWNAVDHQQSQSVRWGEYSFQGGRGRGTITLKGAAEQLR</sequence>
<accession>A0ABS4WJK4</accession>
<keyword evidence="1" id="KW-0812">Transmembrane</keyword>
<dbReference type="Proteomes" id="UP000766570">
    <property type="component" value="Unassembled WGS sequence"/>
</dbReference>
<gene>
    <name evidence="2" type="ORF">JOF46_004299</name>
</gene>
<dbReference type="EMBL" id="JAGIOE010000001">
    <property type="protein sequence ID" value="MBP2376387.1"/>
    <property type="molecule type" value="Genomic_DNA"/>
</dbReference>
<keyword evidence="1" id="KW-1133">Transmembrane helix</keyword>
<proteinExistence type="predicted"/>
<reference evidence="2 3" key="1">
    <citation type="submission" date="2021-03" db="EMBL/GenBank/DDBJ databases">
        <title>Sequencing the genomes of 1000 actinobacteria strains.</title>
        <authorList>
            <person name="Klenk H.-P."/>
        </authorList>
    </citation>
    <scope>NUCLEOTIDE SEQUENCE [LARGE SCALE GENOMIC DNA]</scope>
    <source>
        <strain evidence="2 3">DSM 15454</strain>
    </source>
</reference>
<evidence type="ECO:0000313" key="2">
    <source>
        <dbReference type="EMBL" id="MBP2376387.1"/>
    </source>
</evidence>
<organism evidence="2 3">
    <name type="scientific">Paeniglutamicibacter psychrophenolicus</name>
    <dbReference type="NCBI Taxonomy" id="257454"/>
    <lineage>
        <taxon>Bacteria</taxon>
        <taxon>Bacillati</taxon>
        <taxon>Actinomycetota</taxon>
        <taxon>Actinomycetes</taxon>
        <taxon>Micrococcales</taxon>
        <taxon>Micrococcaceae</taxon>
        <taxon>Paeniglutamicibacter</taxon>
    </lineage>
</organism>
<keyword evidence="1" id="KW-0472">Membrane</keyword>
<evidence type="ECO:0000313" key="3">
    <source>
        <dbReference type="Proteomes" id="UP000766570"/>
    </source>
</evidence>
<feature type="transmembrane region" description="Helical" evidence="1">
    <location>
        <begin position="75"/>
        <end position="94"/>
    </location>
</feature>
<comment type="caution">
    <text evidence="2">The sequence shown here is derived from an EMBL/GenBank/DDBJ whole genome shotgun (WGS) entry which is preliminary data.</text>
</comment>
<keyword evidence="3" id="KW-1185">Reference proteome</keyword>
<feature type="transmembrane region" description="Helical" evidence="1">
    <location>
        <begin position="46"/>
        <end position="63"/>
    </location>
</feature>
<feature type="transmembrane region" description="Helical" evidence="1">
    <location>
        <begin position="106"/>
        <end position="124"/>
    </location>
</feature>
<protein>
    <submittedName>
        <fullName evidence="2">Uncharacterized protein</fullName>
    </submittedName>
</protein>
<dbReference type="RefSeq" id="WP_245348221.1">
    <property type="nucleotide sequence ID" value="NZ_BAAAMI010000012.1"/>
</dbReference>